<name>A0A0Q3VHV2_9BACI</name>
<feature type="coiled-coil region" evidence="1">
    <location>
        <begin position="79"/>
        <end position="106"/>
    </location>
</feature>
<sequence>MGERKVYLLLTDTGTLFTRMIRLYTKESHNHASIGFDCDLTEVYSFGRKRPRNPFIGGFVKEDMHSELFRNATCAVYVYSVTEKQYENMLRLIKEIEENKQKYRYNLLGLFALALNKRIQRKHAYFCSHFVATILKEGKLLETNKHLCMITPQDLKHASSKKLVYQGDLQSYFSFKENQLEVN</sequence>
<comment type="caution">
    <text evidence="2">The sequence shown here is derived from an EMBL/GenBank/DDBJ whole genome shotgun (WGS) entry which is preliminary data.</text>
</comment>
<proteinExistence type="predicted"/>
<dbReference type="InterPro" id="IPR038765">
    <property type="entry name" value="Papain-like_cys_pep_sf"/>
</dbReference>
<keyword evidence="1" id="KW-0175">Coiled coil</keyword>
<dbReference type="PATRIC" id="fig|1637975.4.peg.3191"/>
<reference evidence="2 3" key="1">
    <citation type="submission" date="2015-09" db="EMBL/GenBank/DDBJ databases">
        <title>Genome sequencing project for genomic taxonomy and phylogenomics of Bacillus-like bacteria.</title>
        <authorList>
            <person name="Liu B."/>
            <person name="Wang J."/>
            <person name="Zhu Y."/>
            <person name="Liu G."/>
            <person name="Chen Q."/>
            <person name="Chen Z."/>
            <person name="Lan J."/>
            <person name="Che J."/>
            <person name="Ge C."/>
            <person name="Shi H."/>
            <person name="Pan Z."/>
            <person name="Liu X."/>
        </authorList>
    </citation>
    <scope>NUCLEOTIDE SEQUENCE [LARGE SCALE GENOMIC DNA]</scope>
    <source>
        <strain evidence="2 3">FJAT-18043</strain>
    </source>
</reference>
<dbReference type="Proteomes" id="UP000050996">
    <property type="component" value="Unassembled WGS sequence"/>
</dbReference>
<evidence type="ECO:0000313" key="3">
    <source>
        <dbReference type="Proteomes" id="UP000050996"/>
    </source>
</evidence>
<dbReference type="EMBL" id="LJIX01000006">
    <property type="protein sequence ID" value="KQL19991.1"/>
    <property type="molecule type" value="Genomic_DNA"/>
</dbReference>
<dbReference type="AlphaFoldDB" id="A0A0Q3VHV2"/>
<gene>
    <name evidence="2" type="ORF">AN957_16400</name>
</gene>
<dbReference type="STRING" id="1637975.AN957_16400"/>
<dbReference type="Gene3D" id="3.90.1720.10">
    <property type="entry name" value="endopeptidase domain like (from Nostoc punctiforme)"/>
    <property type="match status" value="1"/>
</dbReference>
<evidence type="ECO:0000313" key="2">
    <source>
        <dbReference type="EMBL" id="KQL19991.1"/>
    </source>
</evidence>
<dbReference type="RefSeq" id="WP_053476526.1">
    <property type="nucleotide sequence ID" value="NZ_CP041305.1"/>
</dbReference>
<accession>A0A0Q3VHV2</accession>
<dbReference type="SUPFAM" id="SSF54001">
    <property type="entry name" value="Cysteine proteinases"/>
    <property type="match status" value="1"/>
</dbReference>
<organism evidence="2 3">
    <name type="scientific">Cytobacillus solani</name>
    <dbReference type="NCBI Taxonomy" id="1637975"/>
    <lineage>
        <taxon>Bacteria</taxon>
        <taxon>Bacillati</taxon>
        <taxon>Bacillota</taxon>
        <taxon>Bacilli</taxon>
        <taxon>Bacillales</taxon>
        <taxon>Bacillaceae</taxon>
        <taxon>Cytobacillus</taxon>
    </lineage>
</organism>
<protein>
    <submittedName>
        <fullName evidence="2">Uncharacterized protein</fullName>
    </submittedName>
</protein>
<keyword evidence="3" id="KW-1185">Reference proteome</keyword>
<evidence type="ECO:0000256" key="1">
    <source>
        <dbReference type="SAM" id="Coils"/>
    </source>
</evidence>